<dbReference type="EMBL" id="KL363219">
    <property type="protein sequence ID" value="KFD53200.1"/>
    <property type="molecule type" value="Genomic_DNA"/>
</dbReference>
<dbReference type="AlphaFoldDB" id="A0A085M7K4"/>
<sequence>MDSRGGQNSQLPPCKDEERWEGHRSAKGVTLSCSSFKRRVTSFQSDMPFRRMTKSHCSTIGGNESALILPLNWVSSKAAINRRLRRRAIKTDPPVRSVVF</sequence>
<evidence type="ECO:0000256" key="1">
    <source>
        <dbReference type="SAM" id="MobiDB-lite"/>
    </source>
</evidence>
<accession>A0A085M7K4</accession>
<keyword evidence="3" id="KW-1185">Reference proteome</keyword>
<evidence type="ECO:0000313" key="3">
    <source>
        <dbReference type="Proteomes" id="UP000030764"/>
    </source>
</evidence>
<evidence type="ECO:0000313" key="2">
    <source>
        <dbReference type="EMBL" id="KFD53200.1"/>
    </source>
</evidence>
<proteinExistence type="predicted"/>
<name>A0A085M7K4_9BILA</name>
<feature type="compositionally biased region" description="Basic and acidic residues" evidence="1">
    <location>
        <begin position="14"/>
        <end position="24"/>
    </location>
</feature>
<organism evidence="2 3">
    <name type="scientific">Trichuris suis</name>
    <name type="common">pig whipworm</name>
    <dbReference type="NCBI Taxonomy" id="68888"/>
    <lineage>
        <taxon>Eukaryota</taxon>
        <taxon>Metazoa</taxon>
        <taxon>Ecdysozoa</taxon>
        <taxon>Nematoda</taxon>
        <taxon>Enoplea</taxon>
        <taxon>Dorylaimia</taxon>
        <taxon>Trichinellida</taxon>
        <taxon>Trichuridae</taxon>
        <taxon>Trichuris</taxon>
    </lineage>
</organism>
<dbReference type="Proteomes" id="UP000030764">
    <property type="component" value="Unassembled WGS sequence"/>
</dbReference>
<protein>
    <submittedName>
        <fullName evidence="2">Uncharacterized protein</fullName>
    </submittedName>
</protein>
<feature type="compositionally biased region" description="Polar residues" evidence="1">
    <location>
        <begin position="1"/>
        <end position="11"/>
    </location>
</feature>
<feature type="region of interest" description="Disordered" evidence="1">
    <location>
        <begin position="1"/>
        <end position="25"/>
    </location>
</feature>
<gene>
    <name evidence="2" type="ORF">M513_05910</name>
</gene>
<reference evidence="2 3" key="1">
    <citation type="journal article" date="2014" name="Nat. Genet.">
        <title>Genome and transcriptome of the porcine whipworm Trichuris suis.</title>
        <authorList>
            <person name="Jex A.R."/>
            <person name="Nejsum P."/>
            <person name="Schwarz E.M."/>
            <person name="Hu L."/>
            <person name="Young N.D."/>
            <person name="Hall R.S."/>
            <person name="Korhonen P.K."/>
            <person name="Liao S."/>
            <person name="Thamsborg S."/>
            <person name="Xia J."/>
            <person name="Xu P."/>
            <person name="Wang S."/>
            <person name="Scheerlinck J.P."/>
            <person name="Hofmann A."/>
            <person name="Sternberg P.W."/>
            <person name="Wang J."/>
            <person name="Gasser R.B."/>
        </authorList>
    </citation>
    <scope>NUCLEOTIDE SEQUENCE [LARGE SCALE GENOMIC DNA]</scope>
    <source>
        <strain evidence="2">DCEP-RM93M</strain>
    </source>
</reference>